<evidence type="ECO:0000256" key="1">
    <source>
        <dbReference type="SAM" id="Phobius"/>
    </source>
</evidence>
<feature type="transmembrane region" description="Helical" evidence="1">
    <location>
        <begin position="47"/>
        <end position="65"/>
    </location>
</feature>
<evidence type="ECO:0000313" key="3">
    <source>
        <dbReference type="Proteomes" id="UP001187531"/>
    </source>
</evidence>
<accession>A0AA88HSY7</accession>
<comment type="caution">
    <text evidence="2">The sequence shown here is derived from an EMBL/GenBank/DDBJ whole genome shotgun (WGS) entry which is preliminary data.</text>
</comment>
<proteinExistence type="predicted"/>
<sequence>MCITKAFCYCLNLRNGVIVISLLTLFAGGAMLFLPFTLLYEDPSLCIISTVSICANLIMALVLFLGGWKKALGAVRIYVILQALHIILLTAFEIVLIAWVCAETFVYGKHNAYSYTVDGILLVTLPLPVVIGVLSYFWFIALSYFKCMREKEAYTGIDL</sequence>
<feature type="transmembrane region" description="Helical" evidence="1">
    <location>
        <begin position="77"/>
        <end position="100"/>
    </location>
</feature>
<reference evidence="2" key="1">
    <citation type="submission" date="2023-07" db="EMBL/GenBank/DDBJ databases">
        <title>Chromosome-level genome assembly of Artemia franciscana.</title>
        <authorList>
            <person name="Jo E."/>
        </authorList>
    </citation>
    <scope>NUCLEOTIDE SEQUENCE</scope>
    <source>
        <tissue evidence="2">Whole body</tissue>
    </source>
</reference>
<gene>
    <name evidence="2" type="ORF">QYM36_010003</name>
</gene>
<protein>
    <submittedName>
        <fullName evidence="2">Uncharacterized protein</fullName>
    </submittedName>
</protein>
<evidence type="ECO:0000313" key="2">
    <source>
        <dbReference type="EMBL" id="KAK2715205.1"/>
    </source>
</evidence>
<keyword evidence="1" id="KW-1133">Transmembrane helix</keyword>
<feature type="transmembrane region" description="Helical" evidence="1">
    <location>
        <begin position="120"/>
        <end position="145"/>
    </location>
</feature>
<keyword evidence="3" id="KW-1185">Reference proteome</keyword>
<keyword evidence="1" id="KW-0812">Transmembrane</keyword>
<dbReference type="EMBL" id="JAVRJZ010000012">
    <property type="protein sequence ID" value="KAK2715205.1"/>
    <property type="molecule type" value="Genomic_DNA"/>
</dbReference>
<keyword evidence="1" id="KW-0472">Membrane</keyword>
<name>A0AA88HSY7_ARTSF</name>
<organism evidence="2 3">
    <name type="scientific">Artemia franciscana</name>
    <name type="common">Brine shrimp</name>
    <name type="synonym">Artemia sanfranciscana</name>
    <dbReference type="NCBI Taxonomy" id="6661"/>
    <lineage>
        <taxon>Eukaryota</taxon>
        <taxon>Metazoa</taxon>
        <taxon>Ecdysozoa</taxon>
        <taxon>Arthropoda</taxon>
        <taxon>Crustacea</taxon>
        <taxon>Branchiopoda</taxon>
        <taxon>Anostraca</taxon>
        <taxon>Artemiidae</taxon>
        <taxon>Artemia</taxon>
    </lineage>
</organism>
<dbReference type="AlphaFoldDB" id="A0AA88HSY7"/>
<dbReference type="Proteomes" id="UP001187531">
    <property type="component" value="Unassembled WGS sequence"/>
</dbReference>
<feature type="transmembrane region" description="Helical" evidence="1">
    <location>
        <begin position="12"/>
        <end position="35"/>
    </location>
</feature>